<organism evidence="6 7">
    <name type="scientific">Ceratitis capitata</name>
    <name type="common">Mediterranean fruit fly</name>
    <name type="synonym">Tephritis capitata</name>
    <dbReference type="NCBI Taxonomy" id="7213"/>
    <lineage>
        <taxon>Eukaryota</taxon>
        <taxon>Metazoa</taxon>
        <taxon>Ecdysozoa</taxon>
        <taxon>Arthropoda</taxon>
        <taxon>Hexapoda</taxon>
        <taxon>Insecta</taxon>
        <taxon>Pterygota</taxon>
        <taxon>Neoptera</taxon>
        <taxon>Endopterygota</taxon>
        <taxon>Diptera</taxon>
        <taxon>Brachycera</taxon>
        <taxon>Muscomorpha</taxon>
        <taxon>Tephritoidea</taxon>
        <taxon>Tephritidae</taxon>
        <taxon>Ceratitis</taxon>
        <taxon>Ceratitis</taxon>
    </lineage>
</organism>
<evidence type="ECO:0000256" key="3">
    <source>
        <dbReference type="ARBA" id="ARBA00022679"/>
    </source>
</evidence>
<dbReference type="InterPro" id="IPR002213">
    <property type="entry name" value="UDP_glucos_trans"/>
</dbReference>
<evidence type="ECO:0000256" key="5">
    <source>
        <dbReference type="RuleBase" id="RU362059"/>
    </source>
</evidence>
<dbReference type="InterPro" id="IPR035595">
    <property type="entry name" value="UDP_glycos_trans_CS"/>
</dbReference>
<keyword evidence="5" id="KW-1133">Transmembrane helix</keyword>
<proteinExistence type="inferred from homology"/>
<dbReference type="Proteomes" id="UP000606786">
    <property type="component" value="Unassembled WGS sequence"/>
</dbReference>
<dbReference type="AlphaFoldDB" id="A0A811UN74"/>
<gene>
    <name evidence="6" type="ORF">CCAP1982_LOCUS8672</name>
</gene>
<name>A0A811UN74_CERCA</name>
<evidence type="ECO:0000256" key="4">
    <source>
        <dbReference type="RuleBase" id="RU003718"/>
    </source>
</evidence>
<reference evidence="6" key="1">
    <citation type="submission" date="2020-11" db="EMBL/GenBank/DDBJ databases">
        <authorList>
            <person name="Whitehead M."/>
        </authorList>
    </citation>
    <scope>NUCLEOTIDE SEQUENCE</scope>
    <source>
        <strain evidence="6">EGII</strain>
    </source>
</reference>
<dbReference type="CDD" id="cd03784">
    <property type="entry name" value="GT1_Gtf-like"/>
    <property type="match status" value="1"/>
</dbReference>
<keyword evidence="3 4" id="KW-0808">Transferase</keyword>
<evidence type="ECO:0000256" key="1">
    <source>
        <dbReference type="ARBA" id="ARBA00009995"/>
    </source>
</evidence>
<dbReference type="EC" id="2.4.1.17" evidence="5"/>
<keyword evidence="2 4" id="KW-0328">Glycosyltransferase</keyword>
<dbReference type="Pfam" id="PF00201">
    <property type="entry name" value="UDPGT"/>
    <property type="match status" value="1"/>
</dbReference>
<keyword evidence="7" id="KW-1185">Reference proteome</keyword>
<evidence type="ECO:0000313" key="6">
    <source>
        <dbReference type="EMBL" id="CAD7000181.1"/>
    </source>
</evidence>
<dbReference type="SUPFAM" id="SSF53756">
    <property type="entry name" value="UDP-Glycosyltransferase/glycogen phosphorylase"/>
    <property type="match status" value="1"/>
</dbReference>
<dbReference type="FunFam" id="3.40.50.2000:FF:000050">
    <property type="entry name" value="UDP-glucuronosyltransferase"/>
    <property type="match status" value="1"/>
</dbReference>
<accession>A0A811UN74</accession>
<comment type="subcellular location">
    <subcellularLocation>
        <location evidence="5">Membrane</location>
        <topology evidence="5">Single-pass membrane protein</topology>
    </subcellularLocation>
</comment>
<evidence type="ECO:0000256" key="2">
    <source>
        <dbReference type="ARBA" id="ARBA00022676"/>
    </source>
</evidence>
<feature type="transmembrane region" description="Helical" evidence="5">
    <location>
        <begin position="287"/>
        <end position="309"/>
    </location>
</feature>
<dbReference type="InterPro" id="IPR050271">
    <property type="entry name" value="UDP-glycosyltransferase"/>
</dbReference>
<dbReference type="GO" id="GO:0016020">
    <property type="term" value="C:membrane"/>
    <property type="evidence" value="ECO:0007669"/>
    <property type="project" value="UniProtKB-SubCell"/>
</dbReference>
<dbReference type="Gene3D" id="3.40.50.2000">
    <property type="entry name" value="Glycogen Phosphorylase B"/>
    <property type="match status" value="1"/>
</dbReference>
<dbReference type="OrthoDB" id="5835829at2759"/>
<keyword evidence="5" id="KW-0812">Transmembrane</keyword>
<comment type="catalytic activity">
    <reaction evidence="5">
        <text>glucuronate acceptor + UDP-alpha-D-glucuronate = acceptor beta-D-glucuronoside + UDP + H(+)</text>
        <dbReference type="Rhea" id="RHEA:21032"/>
        <dbReference type="ChEBI" id="CHEBI:15378"/>
        <dbReference type="ChEBI" id="CHEBI:58052"/>
        <dbReference type="ChEBI" id="CHEBI:58223"/>
        <dbReference type="ChEBI" id="CHEBI:132367"/>
        <dbReference type="ChEBI" id="CHEBI:132368"/>
        <dbReference type="EC" id="2.4.1.17"/>
    </reaction>
</comment>
<dbReference type="EMBL" id="CAJHJT010000012">
    <property type="protein sequence ID" value="CAD7000181.1"/>
    <property type="molecule type" value="Genomic_DNA"/>
</dbReference>
<dbReference type="PROSITE" id="PS00375">
    <property type="entry name" value="UDPGT"/>
    <property type="match status" value="1"/>
</dbReference>
<dbReference type="GO" id="GO:0015020">
    <property type="term" value="F:glucuronosyltransferase activity"/>
    <property type="evidence" value="ECO:0007669"/>
    <property type="project" value="UniProtKB-EC"/>
</dbReference>
<dbReference type="PANTHER" id="PTHR48043">
    <property type="entry name" value="EG:EG0003.4 PROTEIN-RELATED"/>
    <property type="match status" value="1"/>
</dbReference>
<comment type="caution">
    <text evidence="6">The sequence shown here is derived from an EMBL/GenBank/DDBJ whole genome shotgun (WGS) entry which is preliminary data.</text>
</comment>
<evidence type="ECO:0000313" key="7">
    <source>
        <dbReference type="Proteomes" id="UP000606786"/>
    </source>
</evidence>
<keyword evidence="5" id="KW-0472">Membrane</keyword>
<sequence length="334" mass="38314">MSFTQRAYNTYLSLYDAVMRRWYYMPKMQEMAERHFSGLIEGPLPHVRQLEKNISLMLINSHRSLDVPRPSMPGLINVGGIHIKTPKPLPQDLQNYLDNSTHGVVYFSLGSYMKSIDMPKEKINLILSAFSQLKQDVLWKFENSSVGHLPPNVKIQSWLPQNDILAHPNVKVFITHGGIFGTQEGIHWGVPMLSIPLYGDQHRNTIKSVRAGYARTLNFGTMSSEDLVQNIKLLISDPSYKQKALDASRKFRDNPLHPLDEATFWMEYIARHKGAPHLKSYGAYMPLYQYLLLDVFGCALLVVILAFWLPLKVLRLLGRLLQRKGAEVSRKKRQ</sequence>
<dbReference type="PANTHER" id="PTHR48043:SF158">
    <property type="entry name" value="UDP-GLUCURONOSYLTRANSFERASE"/>
    <property type="match status" value="1"/>
</dbReference>
<comment type="similarity">
    <text evidence="1 4">Belongs to the UDP-glycosyltransferase family.</text>
</comment>
<protein>
    <recommendedName>
        <fullName evidence="5">UDP-glucuronosyltransferase</fullName>
        <ecNumber evidence="5">2.4.1.17</ecNumber>
    </recommendedName>
</protein>